<gene>
    <name evidence="1" type="ORF">KQI89_06810</name>
</gene>
<accession>A0ABS6EZ10</accession>
<evidence type="ECO:0000313" key="1">
    <source>
        <dbReference type="EMBL" id="MBU5591469.1"/>
    </source>
</evidence>
<protein>
    <submittedName>
        <fullName evidence="1">DUF3785 domain-containing protein</fullName>
    </submittedName>
</protein>
<name>A0ABS6EZ10_9CLOT</name>
<sequence>MDSYKFVFRGKTYELSKDNCSYLINDEENEVKGIEISDVLELLNQYEGANFDLEYYNQPCEKCFYGKEEKLKHFNFLEYHFYVFTKEDKYIISNISKEYENTSFTRLLNLGKVDNSYIVIIMVCENCGAYSIEIEQCDM</sequence>
<dbReference type="InterPro" id="IPR024210">
    <property type="entry name" value="DUF3785"/>
</dbReference>
<dbReference type="RefSeq" id="WP_032122322.1">
    <property type="nucleotide sequence ID" value="NZ_JAHLQL010000001.1"/>
</dbReference>
<evidence type="ECO:0000313" key="2">
    <source>
        <dbReference type="Proteomes" id="UP000736583"/>
    </source>
</evidence>
<comment type="caution">
    <text evidence="1">The sequence shown here is derived from an EMBL/GenBank/DDBJ whole genome shotgun (WGS) entry which is preliminary data.</text>
</comment>
<reference evidence="1 2" key="1">
    <citation type="submission" date="2021-06" db="EMBL/GenBank/DDBJ databases">
        <authorList>
            <person name="Sun Q."/>
            <person name="Li D."/>
        </authorList>
    </citation>
    <scope>NUCLEOTIDE SEQUENCE [LARGE SCALE GENOMIC DNA]</scope>
    <source>
        <strain evidence="1 2">MSJ-4</strain>
    </source>
</reference>
<keyword evidence="2" id="KW-1185">Reference proteome</keyword>
<dbReference type="Proteomes" id="UP000736583">
    <property type="component" value="Unassembled WGS sequence"/>
</dbReference>
<dbReference type="Pfam" id="PF12653">
    <property type="entry name" value="DUF3785"/>
    <property type="match status" value="1"/>
</dbReference>
<proteinExistence type="predicted"/>
<organism evidence="1 2">
    <name type="scientific">Clostridium simiarum</name>
    <dbReference type="NCBI Taxonomy" id="2841506"/>
    <lineage>
        <taxon>Bacteria</taxon>
        <taxon>Bacillati</taxon>
        <taxon>Bacillota</taxon>
        <taxon>Clostridia</taxon>
        <taxon>Eubacteriales</taxon>
        <taxon>Clostridiaceae</taxon>
        <taxon>Clostridium</taxon>
    </lineage>
</organism>
<dbReference type="EMBL" id="JAHLQL010000001">
    <property type="protein sequence ID" value="MBU5591469.1"/>
    <property type="molecule type" value="Genomic_DNA"/>
</dbReference>